<dbReference type="OrthoDB" id="343875at2759"/>
<dbReference type="AlphaFoldDB" id="A0A9P8PGG3"/>
<feature type="compositionally biased region" description="Basic and acidic residues" evidence="4">
    <location>
        <begin position="953"/>
        <end position="964"/>
    </location>
</feature>
<dbReference type="GO" id="GO:0016593">
    <property type="term" value="C:Cdc73/Paf1 complex"/>
    <property type="evidence" value="ECO:0007669"/>
    <property type="project" value="TreeGrafter"/>
</dbReference>
<dbReference type="PROSITE" id="PS50005">
    <property type="entry name" value="TPR"/>
    <property type="match status" value="2"/>
</dbReference>
<dbReference type="GO" id="GO:0006355">
    <property type="term" value="P:regulation of DNA-templated transcription"/>
    <property type="evidence" value="ECO:0007669"/>
    <property type="project" value="InterPro"/>
</dbReference>
<keyword evidence="6" id="KW-1185">Reference proteome</keyword>
<dbReference type="InterPro" id="IPR031101">
    <property type="entry name" value="Ctr9"/>
</dbReference>
<dbReference type="PANTHER" id="PTHR14027">
    <property type="entry name" value="RNA POLYMERASE-ASSOCIATED PROTEIN CTR9"/>
    <property type="match status" value="1"/>
</dbReference>
<feature type="repeat" description="TPR" evidence="3">
    <location>
        <begin position="724"/>
        <end position="757"/>
    </location>
</feature>
<evidence type="ECO:0000256" key="3">
    <source>
        <dbReference type="PROSITE-ProRule" id="PRU00339"/>
    </source>
</evidence>
<feature type="repeat" description="TPR" evidence="3">
    <location>
        <begin position="231"/>
        <end position="264"/>
    </location>
</feature>
<dbReference type="Proteomes" id="UP000769528">
    <property type="component" value="Unassembled WGS sequence"/>
</dbReference>
<reference evidence="5" key="2">
    <citation type="submission" date="2021-01" db="EMBL/GenBank/DDBJ databases">
        <authorList>
            <person name="Schikora-Tamarit M.A."/>
        </authorList>
    </citation>
    <scope>NUCLEOTIDE SEQUENCE</scope>
    <source>
        <strain evidence="5">CBS6341</strain>
    </source>
</reference>
<feature type="region of interest" description="Disordered" evidence="4">
    <location>
        <begin position="953"/>
        <end position="1082"/>
    </location>
</feature>
<comment type="caution">
    <text evidence="5">The sequence shown here is derived from an EMBL/GenBank/DDBJ whole genome shotgun (WGS) entry which is preliminary data.</text>
</comment>
<protein>
    <recommendedName>
        <fullName evidence="7">RNA polymerase-associated protein CTR9</fullName>
    </recommendedName>
</protein>
<sequence length="1082" mass="124019">MSSTQLEDAIANDASYYIPGGLIAGVKAIDVPMKGTNPSDAPEIVTIDFEEEMPDHTDLIGFLDNENPDVKYWIAIACAFSEKNIPDAPFEIIDSALARYPSGEANLALHNARAWLLIRQAKRVKDIKSVDDSFRLAATSISHVINKDRTNSIAELALAEISYQKSDYDNALSIYDRIIRHEHDKKLEDEKSDIEVYASLGRAKILFKRKSYQASLRQFQAVLILKPITKPDSRIGIGLNFWRLKDKALAINSWERALEIDPKNDTAKLLLTLAKFDSSFNSLSDDEFIAKYSAALDSLNGLLNENSNDSVSLLLLASYYYSKGEYDSVLKIAERVLSTIKLSSNIRSDANFWIARVNYQRGDFVTAQKFFTESLRSNQENLLAKLGVGQSQFQREQIEDSIITFENILKENEKTLEVNYILGILYSLKNDQRGIKLLEKYVRLSTEKNEPIILNSYLTLSQQYENKDINQALGYLSKALESLKSSETLDIPIEILNNLGVFHFIKGNPQSAQLFFESARKSNKSQELEVTLLFNEARSLESQDQEKSTELYNLSLEKSQSYIYSKIRLLYLELLKVDIKDDNEVSAKIEGLVSTNPSNLEVRAFYSWYLKAAKKTINEKGENLESKHNKETLVTYDSHDNYALISLGNLYCSIAREIKGKSPQDIEKRNQSYVRGATLFQKVLSLDPNNVFAAQGIAIIFVENKLSNIALETFRKIRDSIDDISVYINLGHCLLEVGQYAKAIENYEIALSRYGDDTKDSRYLTLVARAWFARAVAEKSLESYYKSLEFSQKSYDVGVANGYYKLIPSLKYNIAFVKFNIAQFVSKLDLSKRTVDDIIKSLESLKEAIVEFNELTEEKYPPINVEVLKQRASMGSNTLVNQLERSLKEQEAYELKYQSKIEEAKRLRELEKQRQELEEEKRRAEEETKENEKKELNKKLQEQALQWEKEREEINQRFEEEEKSRKTKRKDAILTDEEFSGAEDDRPVRKTKKSNGKRSKRKKGSNFPNDDEEEGEVELKKRKTNKKYKSADVIVDSDEELEDFDESKLGNDEDDDDELEKAENNIQENENNDDEDEDGDLF</sequence>
<evidence type="ECO:0000256" key="4">
    <source>
        <dbReference type="SAM" id="MobiDB-lite"/>
    </source>
</evidence>
<dbReference type="PANTHER" id="PTHR14027:SF2">
    <property type="entry name" value="RNA POLYMERASE-ASSOCIATED PROTEIN CTR9 HOMOLOG"/>
    <property type="match status" value="1"/>
</dbReference>
<dbReference type="InterPro" id="IPR019734">
    <property type="entry name" value="TPR_rpt"/>
</dbReference>
<feature type="compositionally biased region" description="Basic residues" evidence="4">
    <location>
        <begin position="989"/>
        <end position="1004"/>
    </location>
</feature>
<gene>
    <name evidence="5" type="ORF">WICMUC_004704</name>
</gene>
<evidence type="ECO:0008006" key="7">
    <source>
        <dbReference type="Google" id="ProtNLM"/>
    </source>
</evidence>
<keyword evidence="1" id="KW-0677">Repeat</keyword>
<name>A0A9P8PGG3_9ASCO</name>
<evidence type="ECO:0000256" key="2">
    <source>
        <dbReference type="ARBA" id="ARBA00022803"/>
    </source>
</evidence>
<dbReference type="EMBL" id="JAEUBF010001281">
    <property type="protein sequence ID" value="KAH3671407.1"/>
    <property type="molecule type" value="Genomic_DNA"/>
</dbReference>
<evidence type="ECO:0000256" key="1">
    <source>
        <dbReference type="ARBA" id="ARBA00022737"/>
    </source>
</evidence>
<proteinExistence type="predicted"/>
<evidence type="ECO:0000313" key="5">
    <source>
        <dbReference type="EMBL" id="KAH3671407.1"/>
    </source>
</evidence>
<feature type="compositionally biased region" description="Acidic residues" evidence="4">
    <location>
        <begin position="1070"/>
        <end position="1082"/>
    </location>
</feature>
<accession>A0A9P8PGG3</accession>
<feature type="compositionally biased region" description="Acidic residues" evidence="4">
    <location>
        <begin position="1035"/>
        <end position="1045"/>
    </location>
</feature>
<feature type="region of interest" description="Disordered" evidence="4">
    <location>
        <begin position="917"/>
        <end position="937"/>
    </location>
</feature>
<dbReference type="SMART" id="SM00028">
    <property type="entry name" value="TPR"/>
    <property type="match status" value="9"/>
</dbReference>
<dbReference type="SUPFAM" id="SSF48452">
    <property type="entry name" value="TPR-like"/>
    <property type="match status" value="4"/>
</dbReference>
<reference evidence="5" key="1">
    <citation type="journal article" date="2021" name="Open Biol.">
        <title>Shared evolutionary footprints suggest mitochondrial oxidative damage underlies multiple complex I losses in fungi.</title>
        <authorList>
            <person name="Schikora-Tamarit M.A."/>
            <person name="Marcet-Houben M."/>
            <person name="Nosek J."/>
            <person name="Gabaldon T."/>
        </authorList>
    </citation>
    <scope>NUCLEOTIDE SEQUENCE</scope>
    <source>
        <strain evidence="5">CBS6341</strain>
    </source>
</reference>
<evidence type="ECO:0000313" key="6">
    <source>
        <dbReference type="Proteomes" id="UP000769528"/>
    </source>
</evidence>
<keyword evidence="2 3" id="KW-0802">TPR repeat</keyword>
<dbReference type="GO" id="GO:0006368">
    <property type="term" value="P:transcription elongation by RNA polymerase II"/>
    <property type="evidence" value="ECO:0007669"/>
    <property type="project" value="TreeGrafter"/>
</dbReference>
<dbReference type="Gene3D" id="1.25.40.10">
    <property type="entry name" value="Tetratricopeptide repeat domain"/>
    <property type="match status" value="3"/>
</dbReference>
<dbReference type="GO" id="GO:0000993">
    <property type="term" value="F:RNA polymerase II complex binding"/>
    <property type="evidence" value="ECO:0007669"/>
    <property type="project" value="TreeGrafter"/>
</dbReference>
<dbReference type="InterPro" id="IPR011990">
    <property type="entry name" value="TPR-like_helical_dom_sf"/>
</dbReference>
<dbReference type="Pfam" id="PF13181">
    <property type="entry name" value="TPR_8"/>
    <property type="match status" value="2"/>
</dbReference>
<organism evidence="5 6">
    <name type="scientific">Wickerhamomyces mucosus</name>
    <dbReference type="NCBI Taxonomy" id="1378264"/>
    <lineage>
        <taxon>Eukaryota</taxon>
        <taxon>Fungi</taxon>
        <taxon>Dikarya</taxon>
        <taxon>Ascomycota</taxon>
        <taxon>Saccharomycotina</taxon>
        <taxon>Saccharomycetes</taxon>
        <taxon>Phaffomycetales</taxon>
        <taxon>Wickerhamomycetaceae</taxon>
        <taxon>Wickerhamomyces</taxon>
    </lineage>
</organism>